<organism evidence="2 3">
    <name type="scientific">Chiloscyllium punctatum</name>
    <name type="common">Brownbanded bambooshark</name>
    <name type="synonym">Hemiscyllium punctatum</name>
    <dbReference type="NCBI Taxonomy" id="137246"/>
    <lineage>
        <taxon>Eukaryota</taxon>
        <taxon>Metazoa</taxon>
        <taxon>Chordata</taxon>
        <taxon>Craniata</taxon>
        <taxon>Vertebrata</taxon>
        <taxon>Chondrichthyes</taxon>
        <taxon>Elasmobranchii</taxon>
        <taxon>Galeomorphii</taxon>
        <taxon>Galeoidea</taxon>
        <taxon>Orectolobiformes</taxon>
        <taxon>Hemiscylliidae</taxon>
        <taxon>Chiloscyllium</taxon>
    </lineage>
</organism>
<dbReference type="Proteomes" id="UP000287033">
    <property type="component" value="Unassembled WGS sequence"/>
</dbReference>
<feature type="compositionally biased region" description="Basic and acidic residues" evidence="1">
    <location>
        <begin position="50"/>
        <end position="61"/>
    </location>
</feature>
<proteinExistence type="predicted"/>
<dbReference type="EMBL" id="BEZZ01000181">
    <property type="protein sequence ID" value="GCC27883.1"/>
    <property type="molecule type" value="Genomic_DNA"/>
</dbReference>
<feature type="region of interest" description="Disordered" evidence="1">
    <location>
        <begin position="41"/>
        <end position="69"/>
    </location>
</feature>
<sequence>MAGAATNGSGAAGCAATGDRFEWQAAKGRVQNACSREAAPVNVSHWNGPKKLEADKKRGERNSTGGILI</sequence>
<gene>
    <name evidence="2" type="ORF">chiPu_0006309</name>
</gene>
<keyword evidence="3" id="KW-1185">Reference proteome</keyword>
<reference evidence="2 3" key="1">
    <citation type="journal article" date="2018" name="Nat. Ecol. Evol.">
        <title>Shark genomes provide insights into elasmobranch evolution and the origin of vertebrates.</title>
        <authorList>
            <person name="Hara Y"/>
            <person name="Yamaguchi K"/>
            <person name="Onimaru K"/>
            <person name="Kadota M"/>
            <person name="Koyanagi M"/>
            <person name="Keeley SD"/>
            <person name="Tatsumi K"/>
            <person name="Tanaka K"/>
            <person name="Motone F"/>
            <person name="Kageyama Y"/>
            <person name="Nozu R"/>
            <person name="Adachi N"/>
            <person name="Nishimura O"/>
            <person name="Nakagawa R"/>
            <person name="Tanegashima C"/>
            <person name="Kiyatake I"/>
            <person name="Matsumoto R"/>
            <person name="Murakumo K"/>
            <person name="Nishida K"/>
            <person name="Terakita A"/>
            <person name="Kuratani S"/>
            <person name="Sato K"/>
            <person name="Hyodo S Kuraku.S."/>
        </authorList>
    </citation>
    <scope>NUCLEOTIDE SEQUENCE [LARGE SCALE GENOMIC DNA]</scope>
</reference>
<dbReference type="AlphaFoldDB" id="A0A401SC14"/>
<accession>A0A401SC14</accession>
<comment type="caution">
    <text evidence="2">The sequence shown here is derived from an EMBL/GenBank/DDBJ whole genome shotgun (WGS) entry which is preliminary data.</text>
</comment>
<evidence type="ECO:0000256" key="1">
    <source>
        <dbReference type="SAM" id="MobiDB-lite"/>
    </source>
</evidence>
<evidence type="ECO:0000313" key="2">
    <source>
        <dbReference type="EMBL" id="GCC27883.1"/>
    </source>
</evidence>
<name>A0A401SC14_CHIPU</name>
<evidence type="ECO:0000313" key="3">
    <source>
        <dbReference type="Proteomes" id="UP000287033"/>
    </source>
</evidence>
<protein>
    <submittedName>
        <fullName evidence="2">Uncharacterized protein</fullName>
    </submittedName>
</protein>